<dbReference type="RefSeq" id="XP_001020413.2">
    <property type="nucleotide sequence ID" value="XM_001020413.2"/>
</dbReference>
<proteinExistence type="predicted"/>
<dbReference type="HOGENOM" id="CLU_152887_1_0_1"/>
<sequence length="110" mass="12206">MKFFAFALLALIAISFVSAQSKVDLNSNTKMFNCINNVKNPCQPTDNACLAEYTKISDCTNKCHTDNATTFSTNYMSCAKKCTSTNKDVQTYYDAIIVCLNLSILCFLVI</sequence>
<feature type="chain" id="PRO_5004202116" description="Transmembrane protein" evidence="1">
    <location>
        <begin position="20"/>
        <end position="110"/>
    </location>
</feature>
<accession>Q23UJ0</accession>
<keyword evidence="1" id="KW-0732">Signal</keyword>
<dbReference type="InParanoid" id="Q23UJ0"/>
<protein>
    <recommendedName>
        <fullName evidence="4">Transmembrane protein</fullName>
    </recommendedName>
</protein>
<evidence type="ECO:0000313" key="3">
    <source>
        <dbReference type="Proteomes" id="UP000009168"/>
    </source>
</evidence>
<dbReference type="GeneID" id="7846333"/>
<keyword evidence="3" id="KW-1185">Reference proteome</keyword>
<evidence type="ECO:0000256" key="1">
    <source>
        <dbReference type="SAM" id="SignalP"/>
    </source>
</evidence>
<dbReference type="Proteomes" id="UP000009168">
    <property type="component" value="Unassembled WGS sequence"/>
</dbReference>
<reference evidence="3" key="1">
    <citation type="journal article" date="2006" name="PLoS Biol.">
        <title>Macronuclear genome sequence of the ciliate Tetrahymena thermophila, a model eukaryote.</title>
        <authorList>
            <person name="Eisen J.A."/>
            <person name="Coyne R.S."/>
            <person name="Wu M."/>
            <person name="Wu D."/>
            <person name="Thiagarajan M."/>
            <person name="Wortman J.R."/>
            <person name="Badger J.H."/>
            <person name="Ren Q."/>
            <person name="Amedeo P."/>
            <person name="Jones K.M."/>
            <person name="Tallon L.J."/>
            <person name="Delcher A.L."/>
            <person name="Salzberg S.L."/>
            <person name="Silva J.C."/>
            <person name="Haas B.J."/>
            <person name="Majoros W.H."/>
            <person name="Farzad M."/>
            <person name="Carlton J.M."/>
            <person name="Smith R.K. Jr."/>
            <person name="Garg J."/>
            <person name="Pearlman R.E."/>
            <person name="Karrer K.M."/>
            <person name="Sun L."/>
            <person name="Manning G."/>
            <person name="Elde N.C."/>
            <person name="Turkewitz A.P."/>
            <person name="Asai D.J."/>
            <person name="Wilkes D.E."/>
            <person name="Wang Y."/>
            <person name="Cai H."/>
            <person name="Collins K."/>
            <person name="Stewart B.A."/>
            <person name="Lee S.R."/>
            <person name="Wilamowska K."/>
            <person name="Weinberg Z."/>
            <person name="Ruzzo W.L."/>
            <person name="Wloga D."/>
            <person name="Gaertig J."/>
            <person name="Frankel J."/>
            <person name="Tsao C.-C."/>
            <person name="Gorovsky M.A."/>
            <person name="Keeling P.J."/>
            <person name="Waller R.F."/>
            <person name="Patron N.J."/>
            <person name="Cherry J.M."/>
            <person name="Stover N.A."/>
            <person name="Krieger C.J."/>
            <person name="del Toro C."/>
            <person name="Ryder H.F."/>
            <person name="Williamson S.C."/>
            <person name="Barbeau R.A."/>
            <person name="Hamilton E.P."/>
            <person name="Orias E."/>
        </authorList>
    </citation>
    <scope>NUCLEOTIDE SEQUENCE [LARGE SCALE GENOMIC DNA]</scope>
    <source>
        <strain evidence="3">SB210</strain>
    </source>
</reference>
<gene>
    <name evidence="2" type="ORF">TTHERM_00935440</name>
</gene>
<dbReference type="EMBL" id="GG662627">
    <property type="protein sequence ID" value="EAS00168.2"/>
    <property type="molecule type" value="Genomic_DNA"/>
</dbReference>
<dbReference type="AlphaFoldDB" id="Q23UJ0"/>
<dbReference type="KEGG" id="tet:TTHERM_00935440"/>
<name>Q23UJ0_TETTS</name>
<evidence type="ECO:0000313" key="2">
    <source>
        <dbReference type="EMBL" id="EAS00168.2"/>
    </source>
</evidence>
<organism evidence="2 3">
    <name type="scientific">Tetrahymena thermophila (strain SB210)</name>
    <dbReference type="NCBI Taxonomy" id="312017"/>
    <lineage>
        <taxon>Eukaryota</taxon>
        <taxon>Sar</taxon>
        <taxon>Alveolata</taxon>
        <taxon>Ciliophora</taxon>
        <taxon>Intramacronucleata</taxon>
        <taxon>Oligohymenophorea</taxon>
        <taxon>Hymenostomatida</taxon>
        <taxon>Tetrahymenina</taxon>
        <taxon>Tetrahymenidae</taxon>
        <taxon>Tetrahymena</taxon>
    </lineage>
</organism>
<feature type="signal peptide" evidence="1">
    <location>
        <begin position="1"/>
        <end position="19"/>
    </location>
</feature>
<evidence type="ECO:0008006" key="4">
    <source>
        <dbReference type="Google" id="ProtNLM"/>
    </source>
</evidence>